<proteinExistence type="predicted"/>
<dbReference type="InterPro" id="IPR020084">
    <property type="entry name" value="NUDIX_hydrolase_CS"/>
</dbReference>
<reference evidence="3 4" key="1">
    <citation type="submission" date="2019-12" db="EMBL/GenBank/DDBJ databases">
        <title>Chitinophaga sp. strain ysch24 (GDMCC 1.1355), whole genome shotgun sequence.</title>
        <authorList>
            <person name="Zhang X."/>
        </authorList>
    </citation>
    <scope>NUCLEOTIDE SEQUENCE [LARGE SCALE GENOMIC DNA]</scope>
    <source>
        <strain evidence="4">ysch24</strain>
    </source>
</reference>
<organism evidence="3 4">
    <name type="scientific">Chitinophaga tropicalis</name>
    <dbReference type="NCBI Taxonomy" id="2683588"/>
    <lineage>
        <taxon>Bacteria</taxon>
        <taxon>Pseudomonadati</taxon>
        <taxon>Bacteroidota</taxon>
        <taxon>Chitinophagia</taxon>
        <taxon>Chitinophagales</taxon>
        <taxon>Chitinophagaceae</taxon>
        <taxon>Chitinophaga</taxon>
    </lineage>
</organism>
<dbReference type="Proteomes" id="UP000461730">
    <property type="component" value="Unassembled WGS sequence"/>
</dbReference>
<keyword evidence="1" id="KW-0378">Hydrolase</keyword>
<dbReference type="Pfam" id="PF00293">
    <property type="entry name" value="NUDIX"/>
    <property type="match status" value="1"/>
</dbReference>
<sequence length="154" mass="17776">MPKESAGILLYRKRLSRLEVLLVHPGGPFWARKDAGSWSVPKGEYPADEEPRLAAVREFREETGYTPSGKFIQLTSIRQKGHKTVHCWAVEGHFQPEELVSNTFEIEWPPRSGKSKEFPEVDKAAWFSIPEAKEKINERQVSFLEELERVVDQR</sequence>
<dbReference type="InterPro" id="IPR000086">
    <property type="entry name" value="NUDIX_hydrolase_dom"/>
</dbReference>
<dbReference type="GO" id="GO:0006167">
    <property type="term" value="P:AMP biosynthetic process"/>
    <property type="evidence" value="ECO:0007669"/>
    <property type="project" value="TreeGrafter"/>
</dbReference>
<dbReference type="AlphaFoldDB" id="A0A7K1U4B0"/>
<dbReference type="PANTHER" id="PTHR21340">
    <property type="entry name" value="DIADENOSINE 5,5-P1,P4-TETRAPHOSPHATE PYROPHOSPHOHYDROLASE MUTT"/>
    <property type="match status" value="1"/>
</dbReference>
<gene>
    <name evidence="3" type="ORF">GO493_13040</name>
</gene>
<comment type="caution">
    <text evidence="3">The sequence shown here is derived from an EMBL/GenBank/DDBJ whole genome shotgun (WGS) entry which is preliminary data.</text>
</comment>
<evidence type="ECO:0000259" key="2">
    <source>
        <dbReference type="PROSITE" id="PS51462"/>
    </source>
</evidence>
<dbReference type="PANTHER" id="PTHR21340:SF7">
    <property type="entry name" value="NUDIX HYDROLASE DOMAIN-CONTAINING PROTEIN"/>
    <property type="match status" value="1"/>
</dbReference>
<dbReference type="EMBL" id="WRXN01000005">
    <property type="protein sequence ID" value="MVT09192.1"/>
    <property type="molecule type" value="Genomic_DNA"/>
</dbReference>
<evidence type="ECO:0000313" key="4">
    <source>
        <dbReference type="Proteomes" id="UP000461730"/>
    </source>
</evidence>
<name>A0A7K1U4B0_9BACT</name>
<dbReference type="RefSeq" id="WP_157306621.1">
    <property type="nucleotide sequence ID" value="NZ_WRXN01000005.1"/>
</dbReference>
<dbReference type="SUPFAM" id="SSF55811">
    <property type="entry name" value="Nudix"/>
    <property type="match status" value="1"/>
</dbReference>
<dbReference type="CDD" id="cd04662">
    <property type="entry name" value="NUDIX_Hydrolase"/>
    <property type="match status" value="1"/>
</dbReference>
<evidence type="ECO:0000313" key="3">
    <source>
        <dbReference type="EMBL" id="MVT09192.1"/>
    </source>
</evidence>
<evidence type="ECO:0000256" key="1">
    <source>
        <dbReference type="ARBA" id="ARBA00022801"/>
    </source>
</evidence>
<protein>
    <submittedName>
        <fullName evidence="3">NUDIX domain-containing protein</fullName>
    </submittedName>
</protein>
<dbReference type="InterPro" id="IPR051325">
    <property type="entry name" value="Nudix_hydrolase_domain"/>
</dbReference>
<dbReference type="GO" id="GO:0004081">
    <property type="term" value="F:bis(5'-nucleosyl)-tetraphosphatase (asymmetrical) activity"/>
    <property type="evidence" value="ECO:0007669"/>
    <property type="project" value="TreeGrafter"/>
</dbReference>
<dbReference type="Gene3D" id="3.90.79.10">
    <property type="entry name" value="Nucleoside Triphosphate Pyrophosphohydrolase"/>
    <property type="match status" value="1"/>
</dbReference>
<dbReference type="GO" id="GO:0006754">
    <property type="term" value="P:ATP biosynthetic process"/>
    <property type="evidence" value="ECO:0007669"/>
    <property type="project" value="TreeGrafter"/>
</dbReference>
<keyword evidence="4" id="KW-1185">Reference proteome</keyword>
<dbReference type="InterPro" id="IPR015797">
    <property type="entry name" value="NUDIX_hydrolase-like_dom_sf"/>
</dbReference>
<dbReference type="PROSITE" id="PS51462">
    <property type="entry name" value="NUDIX"/>
    <property type="match status" value="1"/>
</dbReference>
<feature type="domain" description="Nudix hydrolase" evidence="2">
    <location>
        <begin position="1"/>
        <end position="149"/>
    </location>
</feature>
<dbReference type="PROSITE" id="PS00893">
    <property type="entry name" value="NUDIX_BOX"/>
    <property type="match status" value="1"/>
</dbReference>
<accession>A0A7K1U4B0</accession>